<feature type="region of interest" description="Disordered" evidence="2">
    <location>
        <begin position="342"/>
        <end position="398"/>
    </location>
</feature>
<proteinExistence type="inferred from homology"/>
<feature type="compositionally biased region" description="Low complexity" evidence="2">
    <location>
        <begin position="380"/>
        <end position="391"/>
    </location>
</feature>
<evidence type="ECO:0000256" key="1">
    <source>
        <dbReference type="ARBA" id="ARBA00005707"/>
    </source>
</evidence>
<dbReference type="Proteomes" id="UP000694569">
    <property type="component" value="Unplaced"/>
</dbReference>
<dbReference type="OrthoDB" id="20277at2759"/>
<dbReference type="GeneTree" id="ENSGT00390000000306"/>
<dbReference type="InterPro" id="IPR029274">
    <property type="entry name" value="DUF4615"/>
</dbReference>
<comment type="similarity">
    <text evidence="1">Belongs to the UPF0488 family.</text>
</comment>
<sequence length="414" mass="46620">MEEVPQGTFEDELEWCIHQLETGLMCRNPTPKQVSDAQRVIQVLRSRKAPFVKKRAVMNRVFGNYRLKMSEERKEQQHQAADNPPVVHVEEGTTLDSQSICYRKCSKDTPGSSSAWFSASGNTFSFDFCIEELEQDTEEILEDAEENQVGPIRDGHELNQDSIYVPGEKSGFSFNFQIPEDKTSPSPSTELQVSVEKTNVAVESENGVKSEVMTVIAESAVPASLPVQQEETGKGSADPPRKKKKKKGAKGGIQDRGKEMVQKGGKSKAVAEEMRTELRREVDWCVEQLEKGLQKQKSTAKLVEEAMRAIKTLRSEKAVLVKKRQVMRAMFGDYRSKMEEEKRKQLRLMQTVSDAQRQKNSKVFRQRSGTAGRATDANPASAAQDSQAQHQETNDGPAFLFRPSQETFCFNFQL</sequence>
<dbReference type="PANTHER" id="PTHR13602">
    <property type="entry name" value="UPF0488 PROTEIN C8ORF33"/>
    <property type="match status" value="1"/>
</dbReference>
<evidence type="ECO:0000313" key="4">
    <source>
        <dbReference type="Proteomes" id="UP000694569"/>
    </source>
</evidence>
<dbReference type="Ensembl" id="ENSLLET00000049158.1">
    <property type="protein sequence ID" value="ENSLLEP00000047300.1"/>
    <property type="gene ID" value="ENSLLEG00000029900.1"/>
</dbReference>
<keyword evidence="4" id="KW-1185">Reference proteome</keyword>
<protein>
    <submittedName>
        <fullName evidence="3">Uncharacterized protein</fullName>
    </submittedName>
</protein>
<dbReference type="PANTHER" id="PTHR13602:SF2">
    <property type="entry name" value="UPF0488 PROTEIN C8ORF33"/>
    <property type="match status" value="1"/>
</dbReference>
<dbReference type="AlphaFoldDB" id="A0A8C5R5P1"/>
<feature type="region of interest" description="Disordered" evidence="2">
    <location>
        <begin position="223"/>
        <end position="270"/>
    </location>
</feature>
<evidence type="ECO:0000256" key="2">
    <source>
        <dbReference type="SAM" id="MobiDB-lite"/>
    </source>
</evidence>
<accession>A0A8C5R5P1</accession>
<organism evidence="3 4">
    <name type="scientific">Leptobrachium leishanense</name>
    <name type="common">Leishan spiny toad</name>
    <dbReference type="NCBI Taxonomy" id="445787"/>
    <lineage>
        <taxon>Eukaryota</taxon>
        <taxon>Metazoa</taxon>
        <taxon>Chordata</taxon>
        <taxon>Craniata</taxon>
        <taxon>Vertebrata</taxon>
        <taxon>Euteleostomi</taxon>
        <taxon>Amphibia</taxon>
        <taxon>Batrachia</taxon>
        <taxon>Anura</taxon>
        <taxon>Pelobatoidea</taxon>
        <taxon>Megophryidae</taxon>
        <taxon>Leptobrachium</taxon>
    </lineage>
</organism>
<evidence type="ECO:0000313" key="3">
    <source>
        <dbReference type="Ensembl" id="ENSLLEP00000047300.1"/>
    </source>
</evidence>
<reference evidence="3" key="1">
    <citation type="submission" date="2025-08" db="UniProtKB">
        <authorList>
            <consortium name="Ensembl"/>
        </authorList>
    </citation>
    <scope>IDENTIFICATION</scope>
</reference>
<dbReference type="Pfam" id="PF15393">
    <property type="entry name" value="DUF4615"/>
    <property type="match status" value="2"/>
</dbReference>
<name>A0A8C5R5P1_9ANUR</name>
<reference evidence="3" key="2">
    <citation type="submission" date="2025-09" db="UniProtKB">
        <authorList>
            <consortium name="Ensembl"/>
        </authorList>
    </citation>
    <scope>IDENTIFICATION</scope>
</reference>